<dbReference type="InterPro" id="IPR004516">
    <property type="entry name" value="HisRS/HisZ"/>
</dbReference>
<name>A0A0R1MA51_9LACO</name>
<evidence type="ECO:0000313" key="13">
    <source>
        <dbReference type="Proteomes" id="UP000051621"/>
    </source>
</evidence>
<feature type="binding site" evidence="10">
    <location>
        <begin position="267"/>
        <end position="268"/>
    </location>
    <ligand>
        <name>L-histidine</name>
        <dbReference type="ChEBI" id="CHEBI:57595"/>
    </ligand>
</feature>
<dbReference type="Pfam" id="PF13393">
    <property type="entry name" value="tRNA-synt_His"/>
    <property type="match status" value="1"/>
</dbReference>
<dbReference type="SUPFAM" id="SSF55681">
    <property type="entry name" value="Class II aaRS and biotin synthetases"/>
    <property type="match status" value="1"/>
</dbReference>
<evidence type="ECO:0000256" key="6">
    <source>
        <dbReference type="ARBA" id="ARBA00022605"/>
    </source>
</evidence>
<dbReference type="GO" id="GO:0004821">
    <property type="term" value="F:histidine-tRNA ligase activity"/>
    <property type="evidence" value="ECO:0007669"/>
    <property type="project" value="TreeGrafter"/>
</dbReference>
<dbReference type="InterPro" id="IPR004517">
    <property type="entry name" value="HisZ"/>
</dbReference>
<dbReference type="InterPro" id="IPR041715">
    <property type="entry name" value="HisRS-like_core"/>
</dbReference>
<dbReference type="InterPro" id="IPR045864">
    <property type="entry name" value="aa-tRNA-synth_II/BPL/LPL"/>
</dbReference>
<gene>
    <name evidence="9" type="primary">hisZ</name>
    <name evidence="12" type="ORF">FC81_GL000579</name>
</gene>
<keyword evidence="7 9" id="KW-0368">Histidine biosynthesis</keyword>
<dbReference type="HAMAP" id="MF_00125">
    <property type="entry name" value="HisZ"/>
    <property type="match status" value="1"/>
</dbReference>
<dbReference type="AlphaFoldDB" id="A0A0R1MA51"/>
<keyword evidence="12" id="KW-0808">Transferase</keyword>
<feature type="binding site" evidence="10">
    <location>
        <position position="119"/>
    </location>
    <ligand>
        <name>L-histidine</name>
        <dbReference type="ChEBI" id="CHEBI:57595"/>
    </ligand>
</feature>
<comment type="pathway">
    <text evidence="2 9">Amino-acid biosynthesis; L-histidine biosynthesis; L-histidine from 5-phospho-alpha-D-ribose 1-diphosphate: step 1/9.</text>
</comment>
<evidence type="ECO:0000256" key="3">
    <source>
        <dbReference type="ARBA" id="ARBA00005539"/>
    </source>
</evidence>
<sequence>MHKINLPLGTRAEFGERAVKKQLLITKLQQYLQKRNFMKVNTPLLEYQEVFTNFDLKQMRTYQLLDKNNKTVVLRPDLTLPIARLLTTTNIKLPQKFYYVGDLFKIAKELSGRNNQMTQAGIELVGYSSLKAELECLLLINRISQKWLNGQVKLEISHAYFTDSILDSLTADTALKEKIKNELYRKRIPEYQRLIKRFEKTTSYVFLQKWPRLFGETSAIKKMLIGIKLPKEAAHFLNETLAIAKLATKLPNQKVIVDLSIAPPQPYYTGITFKGFVDEIPEYLFSGGRYDQLLESFQAQPEPAVGMGIDIDLLAEVITVKSTQREKKYLFFEPDQIKEVAEQLLQDISYELLLEDDLEKAKKKVRLENAALFKISERGEVENVIKNSSN</sequence>
<organism evidence="12 13">
    <name type="scientific">Liquorilactobacillus capillatus DSM 19910</name>
    <dbReference type="NCBI Taxonomy" id="1423731"/>
    <lineage>
        <taxon>Bacteria</taxon>
        <taxon>Bacillati</taxon>
        <taxon>Bacillota</taxon>
        <taxon>Bacilli</taxon>
        <taxon>Lactobacillales</taxon>
        <taxon>Lactobacillaceae</taxon>
        <taxon>Liquorilactobacillus</taxon>
    </lineage>
</organism>
<comment type="subunit">
    <text evidence="9">Heteromultimer composed of HisG and HisZ subunits.</text>
</comment>
<dbReference type="GO" id="GO:0000105">
    <property type="term" value="P:L-histidine biosynthetic process"/>
    <property type="evidence" value="ECO:0007669"/>
    <property type="project" value="UniProtKB-UniRule"/>
</dbReference>
<keyword evidence="5 9" id="KW-0963">Cytoplasm</keyword>
<dbReference type="GO" id="GO:0016757">
    <property type="term" value="F:glycosyltransferase activity"/>
    <property type="evidence" value="ECO:0007669"/>
    <property type="project" value="UniProtKB-KW"/>
</dbReference>
<evidence type="ECO:0000256" key="1">
    <source>
        <dbReference type="ARBA" id="ARBA00004496"/>
    </source>
</evidence>
<feature type="binding site" evidence="10">
    <location>
        <begin position="77"/>
        <end position="79"/>
    </location>
    <ligand>
        <name>L-histidine</name>
        <dbReference type="ChEBI" id="CHEBI:57595"/>
    </ligand>
</feature>
<dbReference type="EMBL" id="AZEF01000010">
    <property type="protein sequence ID" value="KRL02692.1"/>
    <property type="molecule type" value="Genomic_DNA"/>
</dbReference>
<evidence type="ECO:0000259" key="11">
    <source>
        <dbReference type="Pfam" id="PF13393"/>
    </source>
</evidence>
<protein>
    <recommendedName>
        <fullName evidence="4 9">ATP phosphoribosyltransferase regulatory subunit</fullName>
    </recommendedName>
</protein>
<evidence type="ECO:0000256" key="7">
    <source>
        <dbReference type="ARBA" id="ARBA00023102"/>
    </source>
</evidence>
<comment type="similarity">
    <text evidence="3 9">Belongs to the class-II aminoacyl-tRNA synthetase family. HisZ subfamily.</text>
</comment>
<comment type="miscellaneous">
    <text evidence="9">This function is generally fulfilled by the C-terminal part of HisG, which is missing in some bacteria such as this one.</text>
</comment>
<dbReference type="RefSeq" id="WP_057742685.1">
    <property type="nucleotide sequence ID" value="NZ_AZEF01000010.1"/>
</dbReference>
<keyword evidence="12" id="KW-0328">Glycosyltransferase</keyword>
<dbReference type="GO" id="GO:0140096">
    <property type="term" value="F:catalytic activity, acting on a protein"/>
    <property type="evidence" value="ECO:0007669"/>
    <property type="project" value="UniProtKB-ARBA"/>
</dbReference>
<dbReference type="STRING" id="1423731.FC81_GL000579"/>
<dbReference type="PIRSF" id="PIRSF001549">
    <property type="entry name" value="His-tRNA_synth"/>
    <property type="match status" value="1"/>
</dbReference>
<accession>A0A0R1MA51</accession>
<comment type="caution">
    <text evidence="12">The sequence shown here is derived from an EMBL/GenBank/DDBJ whole genome shotgun (WGS) entry which is preliminary data.</text>
</comment>
<keyword evidence="6 9" id="KW-0028">Amino-acid biosynthesis</keyword>
<evidence type="ECO:0000256" key="5">
    <source>
        <dbReference type="ARBA" id="ARBA00022490"/>
    </source>
</evidence>
<proteinExistence type="inferred from homology"/>
<dbReference type="Proteomes" id="UP000051621">
    <property type="component" value="Unassembled WGS sequence"/>
</dbReference>
<feature type="binding site" evidence="10">
    <location>
        <position position="123"/>
    </location>
    <ligand>
        <name>L-histidine</name>
        <dbReference type="ChEBI" id="CHEBI:57595"/>
    </ligand>
</feature>
<evidence type="ECO:0000256" key="4">
    <source>
        <dbReference type="ARBA" id="ARBA00020397"/>
    </source>
</evidence>
<evidence type="ECO:0000256" key="2">
    <source>
        <dbReference type="ARBA" id="ARBA00004667"/>
    </source>
</evidence>
<reference evidence="12 13" key="1">
    <citation type="journal article" date="2015" name="Genome Announc.">
        <title>Expanding the biotechnology potential of lactobacilli through comparative genomics of 213 strains and associated genera.</title>
        <authorList>
            <person name="Sun Z."/>
            <person name="Harris H.M."/>
            <person name="McCann A."/>
            <person name="Guo C."/>
            <person name="Argimon S."/>
            <person name="Zhang W."/>
            <person name="Yang X."/>
            <person name="Jeffery I.B."/>
            <person name="Cooney J.C."/>
            <person name="Kagawa T.F."/>
            <person name="Liu W."/>
            <person name="Song Y."/>
            <person name="Salvetti E."/>
            <person name="Wrobel A."/>
            <person name="Rasinkangas P."/>
            <person name="Parkhill J."/>
            <person name="Rea M.C."/>
            <person name="O'Sullivan O."/>
            <person name="Ritari J."/>
            <person name="Douillard F.P."/>
            <person name="Paul Ross R."/>
            <person name="Yang R."/>
            <person name="Briner A.E."/>
            <person name="Felis G.E."/>
            <person name="de Vos W.M."/>
            <person name="Barrangou R."/>
            <person name="Klaenhammer T.R."/>
            <person name="Caufield P.W."/>
            <person name="Cui Y."/>
            <person name="Zhang H."/>
            <person name="O'Toole P.W."/>
        </authorList>
    </citation>
    <scope>NUCLEOTIDE SEQUENCE [LARGE SCALE GENOMIC DNA]</scope>
    <source>
        <strain evidence="12 13">DSM 19910</strain>
    </source>
</reference>
<evidence type="ECO:0000256" key="10">
    <source>
        <dbReference type="PIRSR" id="PIRSR001549-1"/>
    </source>
</evidence>
<dbReference type="GO" id="GO:0005737">
    <property type="term" value="C:cytoplasm"/>
    <property type="evidence" value="ECO:0007669"/>
    <property type="project" value="UniProtKB-SubCell"/>
</dbReference>
<evidence type="ECO:0000256" key="9">
    <source>
        <dbReference type="HAMAP-Rule" id="MF_00125"/>
    </source>
</evidence>
<dbReference type="OrthoDB" id="9800814at2"/>
<dbReference type="GO" id="GO:0006427">
    <property type="term" value="P:histidyl-tRNA aminoacylation"/>
    <property type="evidence" value="ECO:0007669"/>
    <property type="project" value="TreeGrafter"/>
</dbReference>
<evidence type="ECO:0000256" key="8">
    <source>
        <dbReference type="ARBA" id="ARBA00025246"/>
    </source>
</evidence>
<dbReference type="UniPathway" id="UPA00031">
    <property type="reaction ID" value="UER00006"/>
</dbReference>
<dbReference type="PATRIC" id="fig|1423731.3.peg.594"/>
<evidence type="ECO:0000313" key="12">
    <source>
        <dbReference type="EMBL" id="KRL02692.1"/>
    </source>
</evidence>
<comment type="function">
    <text evidence="8 9">Required for the first step of histidine biosynthesis. May allow the feedback regulation of ATP phosphoribosyltransferase activity by histidine.</text>
</comment>
<comment type="subcellular location">
    <subcellularLocation>
        <location evidence="1 9">Cytoplasm</location>
    </subcellularLocation>
</comment>
<keyword evidence="13" id="KW-1185">Reference proteome</keyword>
<dbReference type="CDD" id="cd00773">
    <property type="entry name" value="HisRS-like_core"/>
    <property type="match status" value="1"/>
</dbReference>
<dbReference type="PANTHER" id="PTHR43707:SF6">
    <property type="entry name" value="ATP PHOSPHORIBOSYLTRANSFERASE REGULATORY SUBUNIT"/>
    <property type="match status" value="1"/>
</dbReference>
<dbReference type="Gene3D" id="3.30.930.10">
    <property type="entry name" value="Bira Bifunctional Protein, Domain 2"/>
    <property type="match status" value="1"/>
</dbReference>
<feature type="domain" description="Class II Histidinyl-tRNA synthetase (HisRS)-like catalytic core" evidence="11">
    <location>
        <begin position="18"/>
        <end position="312"/>
    </location>
</feature>
<dbReference type="PANTHER" id="PTHR43707">
    <property type="entry name" value="HISTIDYL-TRNA SYNTHETASE"/>
    <property type="match status" value="1"/>
</dbReference>